<evidence type="ECO:0000313" key="2">
    <source>
        <dbReference type="Proteomes" id="UP000807716"/>
    </source>
</evidence>
<dbReference type="OrthoDB" id="10013825at2759"/>
<dbReference type="Pfam" id="PF09619">
    <property type="entry name" value="YscW"/>
    <property type="match status" value="1"/>
</dbReference>
<reference evidence="1" key="1">
    <citation type="journal article" date="2020" name="Fungal Divers.">
        <title>Resolving the Mortierellaceae phylogeny through synthesis of multi-gene phylogenetics and phylogenomics.</title>
        <authorList>
            <person name="Vandepol N."/>
            <person name="Liber J."/>
            <person name="Desiro A."/>
            <person name="Na H."/>
            <person name="Kennedy M."/>
            <person name="Barry K."/>
            <person name="Grigoriev I.V."/>
            <person name="Miller A.N."/>
            <person name="O'Donnell K."/>
            <person name="Stajich J.E."/>
            <person name="Bonito G."/>
        </authorList>
    </citation>
    <scope>NUCLEOTIDE SEQUENCE</scope>
    <source>
        <strain evidence="1">BC1065</strain>
    </source>
</reference>
<organism evidence="1 2">
    <name type="scientific">Actinomortierella ambigua</name>
    <dbReference type="NCBI Taxonomy" id="1343610"/>
    <lineage>
        <taxon>Eukaryota</taxon>
        <taxon>Fungi</taxon>
        <taxon>Fungi incertae sedis</taxon>
        <taxon>Mucoromycota</taxon>
        <taxon>Mortierellomycotina</taxon>
        <taxon>Mortierellomycetes</taxon>
        <taxon>Mortierellales</taxon>
        <taxon>Mortierellaceae</taxon>
        <taxon>Actinomortierella</taxon>
    </lineage>
</organism>
<gene>
    <name evidence="1" type="ORF">DFQ27_005935</name>
</gene>
<sequence length="132" mass="14589">MNYAKGKIIAAPSSCVRPAMANNNNNNGNNNNWCQIEANSRIRISLQDTSRMDAPASDIGVQEILTSCQGKSFPIQFSVPFESYKIVPGRRYAISVRVTQTSGAGTLTWVSMTYNEYRPGVPQTITIQRVRS</sequence>
<evidence type="ECO:0000313" key="1">
    <source>
        <dbReference type="EMBL" id="KAG0256043.1"/>
    </source>
</evidence>
<keyword evidence="2" id="KW-1185">Reference proteome</keyword>
<dbReference type="InterPro" id="IPR039366">
    <property type="entry name" value="Pilotin"/>
</dbReference>
<accession>A0A9P6Q0R9</accession>
<dbReference type="AlphaFoldDB" id="A0A9P6Q0R9"/>
<dbReference type="EMBL" id="JAAAJB010000429">
    <property type="protein sequence ID" value="KAG0256043.1"/>
    <property type="molecule type" value="Genomic_DNA"/>
</dbReference>
<protein>
    <submittedName>
        <fullName evidence="1">Uncharacterized protein</fullName>
    </submittedName>
</protein>
<dbReference type="Proteomes" id="UP000807716">
    <property type="component" value="Unassembled WGS sequence"/>
</dbReference>
<proteinExistence type="predicted"/>
<name>A0A9P6Q0R9_9FUNG</name>
<comment type="caution">
    <text evidence="1">The sequence shown here is derived from an EMBL/GenBank/DDBJ whole genome shotgun (WGS) entry which is preliminary data.</text>
</comment>